<reference evidence="2 3" key="1">
    <citation type="submission" date="2016-04" db="EMBL/GenBank/DDBJ databases">
        <title>Genome analyses suggest a sexual origin of heterokaryosis in a supposedly ancient asexual fungus.</title>
        <authorList>
            <person name="Ropars J."/>
            <person name="Sedzielewska K."/>
            <person name="Noel J."/>
            <person name="Charron P."/>
            <person name="Farinelli L."/>
            <person name="Marton T."/>
            <person name="Kruger M."/>
            <person name="Pelin A."/>
            <person name="Brachmann A."/>
            <person name="Corradi N."/>
        </authorList>
    </citation>
    <scope>NUCLEOTIDE SEQUENCE [LARGE SCALE GENOMIC DNA]</scope>
    <source>
        <strain evidence="2 3">C2</strain>
    </source>
</reference>
<dbReference type="AlphaFoldDB" id="A0A2N1MAW0"/>
<dbReference type="VEuPathDB" id="FungiDB:FUN_025338"/>
<evidence type="ECO:0000313" key="3">
    <source>
        <dbReference type="Proteomes" id="UP000233469"/>
    </source>
</evidence>
<gene>
    <name evidence="2" type="ORF">RhiirC2_795816</name>
</gene>
<comment type="caution">
    <text evidence="2">The sequence shown here is derived from an EMBL/GenBank/DDBJ whole genome shotgun (WGS) entry which is preliminary data.</text>
</comment>
<feature type="coiled-coil region" evidence="1">
    <location>
        <begin position="21"/>
        <end position="57"/>
    </location>
</feature>
<name>A0A2N1MAW0_9GLOM</name>
<dbReference type="EMBL" id="LLXL01003401">
    <property type="protein sequence ID" value="PKK58754.1"/>
    <property type="molecule type" value="Genomic_DNA"/>
</dbReference>
<reference evidence="2 3" key="2">
    <citation type="submission" date="2017-10" db="EMBL/GenBank/DDBJ databases">
        <title>Extensive intraspecific genome diversity in a model arbuscular mycorrhizal fungus.</title>
        <authorList>
            <person name="Chen E.C.H."/>
            <person name="Morin E."/>
            <person name="Baudet D."/>
            <person name="Noel J."/>
            <person name="Ndikumana S."/>
            <person name="Charron P."/>
            <person name="St-Onge C."/>
            <person name="Giorgi J."/>
            <person name="Grigoriev I.V."/>
            <person name="Roux C."/>
            <person name="Martin F.M."/>
            <person name="Corradi N."/>
        </authorList>
    </citation>
    <scope>NUCLEOTIDE SEQUENCE [LARGE SCALE GENOMIC DNA]</scope>
    <source>
        <strain evidence="2 3">C2</strain>
    </source>
</reference>
<sequence length="159" mass="19142">MTFKIESKIEVLEKSRKDTDAENIKRDIEIYELKAKVAKLRCNIDELKKESESKKNHKFQTRLWYDEKLEIVIPKRIQKIKEFFTEEQLARASKSIKSSVNWTEYDKWVKAGKPFVEHDKLMFIDQKRKNGSYRKPTGKFIDLYSLYRNLEFLNNTELI</sequence>
<dbReference type="Proteomes" id="UP000233469">
    <property type="component" value="Unassembled WGS sequence"/>
</dbReference>
<evidence type="ECO:0000256" key="1">
    <source>
        <dbReference type="SAM" id="Coils"/>
    </source>
</evidence>
<proteinExistence type="predicted"/>
<keyword evidence="1" id="KW-0175">Coiled coil</keyword>
<dbReference type="VEuPathDB" id="FungiDB:RhiirA1_425604"/>
<protein>
    <submittedName>
        <fullName evidence="2">Uncharacterized protein</fullName>
    </submittedName>
</protein>
<accession>A0A2N1MAW0</accession>
<evidence type="ECO:0000313" key="2">
    <source>
        <dbReference type="EMBL" id="PKK58754.1"/>
    </source>
</evidence>
<dbReference type="VEuPathDB" id="FungiDB:RhiirA1_467667"/>
<organism evidence="2 3">
    <name type="scientific">Rhizophagus irregularis</name>
    <dbReference type="NCBI Taxonomy" id="588596"/>
    <lineage>
        <taxon>Eukaryota</taxon>
        <taxon>Fungi</taxon>
        <taxon>Fungi incertae sedis</taxon>
        <taxon>Mucoromycota</taxon>
        <taxon>Glomeromycotina</taxon>
        <taxon>Glomeromycetes</taxon>
        <taxon>Glomerales</taxon>
        <taxon>Glomeraceae</taxon>
        <taxon>Rhizophagus</taxon>
    </lineage>
</organism>